<reference evidence="2" key="1">
    <citation type="journal article" date="2014" name="Proc. Natl. Acad. Sci. U.S.A.">
        <title>Extensive sampling of basidiomycete genomes demonstrates inadequacy of the white-rot/brown-rot paradigm for wood decay fungi.</title>
        <authorList>
            <person name="Riley R."/>
            <person name="Salamov A.A."/>
            <person name="Brown D.W."/>
            <person name="Nagy L.G."/>
            <person name="Floudas D."/>
            <person name="Held B.W."/>
            <person name="Levasseur A."/>
            <person name="Lombard V."/>
            <person name="Morin E."/>
            <person name="Otillar R."/>
            <person name="Lindquist E.A."/>
            <person name="Sun H."/>
            <person name="LaButti K.M."/>
            <person name="Schmutz J."/>
            <person name="Jabbour D."/>
            <person name="Luo H."/>
            <person name="Baker S.E."/>
            <person name="Pisabarro A.G."/>
            <person name="Walton J.D."/>
            <person name="Blanchette R.A."/>
            <person name="Henrissat B."/>
            <person name="Martin F."/>
            <person name="Cullen D."/>
            <person name="Hibbett D.S."/>
            <person name="Grigoriev I.V."/>
        </authorList>
    </citation>
    <scope>NUCLEOTIDE SEQUENCE [LARGE SCALE GENOMIC DNA]</scope>
    <source>
        <strain evidence="2">FD-172 SS1</strain>
    </source>
</reference>
<proteinExistence type="predicted"/>
<protein>
    <submittedName>
        <fullName evidence="1">Uncharacterized protein</fullName>
    </submittedName>
</protein>
<accession>A0A067MVW5</accession>
<dbReference type="InParanoid" id="A0A067MVW5"/>
<dbReference type="EMBL" id="KL198031">
    <property type="protein sequence ID" value="KDQ15711.1"/>
    <property type="molecule type" value="Genomic_DNA"/>
</dbReference>
<name>A0A067MVW5_BOTB1</name>
<dbReference type="AlphaFoldDB" id="A0A067MVW5"/>
<organism evidence="1 2">
    <name type="scientific">Botryobasidium botryosum (strain FD-172 SS1)</name>
    <dbReference type="NCBI Taxonomy" id="930990"/>
    <lineage>
        <taxon>Eukaryota</taxon>
        <taxon>Fungi</taxon>
        <taxon>Dikarya</taxon>
        <taxon>Basidiomycota</taxon>
        <taxon>Agaricomycotina</taxon>
        <taxon>Agaricomycetes</taxon>
        <taxon>Cantharellales</taxon>
        <taxon>Botryobasidiaceae</taxon>
        <taxon>Botryobasidium</taxon>
    </lineage>
</organism>
<evidence type="ECO:0000313" key="1">
    <source>
        <dbReference type="EMBL" id="KDQ15711.1"/>
    </source>
</evidence>
<keyword evidence="2" id="KW-1185">Reference proteome</keyword>
<dbReference type="OrthoDB" id="3013323at2759"/>
<dbReference type="STRING" id="930990.A0A067MVW5"/>
<dbReference type="Proteomes" id="UP000027195">
    <property type="component" value="Unassembled WGS sequence"/>
</dbReference>
<evidence type="ECO:0000313" key="2">
    <source>
        <dbReference type="Proteomes" id="UP000027195"/>
    </source>
</evidence>
<sequence>MPTNDHNEGALGSMRVFSRRAPSMTIDQHNARAVYRKNNTAAFIRACLGKEDRKYLKRMARERDASKRPAKRRKIQVAFNIQTQKSRNEAAAARRAAAAKKRLKFAQMKPRTDIQDIQNNPGQNKPLMKQLDWHRRFDKEIPKKCKTTNKELMVQALIGAVKRRAERKSRGENLSEDEAELVKATVVLEDEFAREDDSDEEE</sequence>
<gene>
    <name evidence="1" type="ORF">BOTBODRAFT_173786</name>
</gene>
<dbReference type="HOGENOM" id="CLU_1354401_0_0_1"/>